<protein>
    <submittedName>
        <fullName evidence="3">Phage tail protein</fullName>
    </submittedName>
</protein>
<dbReference type="AlphaFoldDB" id="A0AAP9QAZ1"/>
<dbReference type="RefSeq" id="WP_181553714.1">
    <property type="nucleotide sequence ID" value="NZ_CP056573.1"/>
</dbReference>
<proteinExistence type="predicted"/>
<reference evidence="4" key="1">
    <citation type="submission" date="2020-06" db="EMBL/GenBank/DDBJ databases">
        <title>REHAB project genomes.</title>
        <authorList>
            <person name="Shaw L.P."/>
        </authorList>
    </citation>
    <scope>NUCLEOTIDE SEQUENCE [LARGE SCALE GENOMIC DNA]</scope>
    <source>
        <strain evidence="4">RHBSTW-00370</strain>
    </source>
</reference>
<evidence type="ECO:0000256" key="1">
    <source>
        <dbReference type="SAM" id="MobiDB-lite"/>
    </source>
</evidence>
<name>A0AAP9QAZ1_CITFR</name>
<dbReference type="EMBL" id="CP056573">
    <property type="protein sequence ID" value="QLV29641.1"/>
    <property type="molecule type" value="Genomic_DNA"/>
</dbReference>
<evidence type="ECO:0000259" key="2">
    <source>
        <dbReference type="Pfam" id="PF25670"/>
    </source>
</evidence>
<dbReference type="InterPro" id="IPR058008">
    <property type="entry name" value="Gp26_C"/>
</dbReference>
<feature type="domain" description="Phage tail protein C-terminal" evidence="2">
    <location>
        <begin position="297"/>
        <end position="440"/>
    </location>
</feature>
<accession>A0AAP9QAZ1</accession>
<dbReference type="Pfam" id="PF25670">
    <property type="entry name" value="Phage_tail_C_2"/>
    <property type="match status" value="1"/>
</dbReference>
<evidence type="ECO:0000313" key="4">
    <source>
        <dbReference type="Proteomes" id="UP000512222"/>
    </source>
</evidence>
<gene>
    <name evidence="3" type="ORF">HV178_06490</name>
</gene>
<evidence type="ECO:0000313" key="3">
    <source>
        <dbReference type="EMBL" id="QLV29641.1"/>
    </source>
</evidence>
<dbReference type="Proteomes" id="UP000512222">
    <property type="component" value="Chromosome"/>
</dbReference>
<feature type="compositionally biased region" description="Basic and acidic residues" evidence="1">
    <location>
        <begin position="447"/>
        <end position="463"/>
    </location>
</feature>
<sequence length="471" mass="50122">MSAGVIQLTHNSATVLGYQTSFSTTLQPGDFVVSVVGGIAYTLPVKSIESNDSLTLVSAFTGPTANNLAWDAVSRVALNMVTAAMVVQNTEALRGLNYDKQNWQLIFSSSGDVTVKLPDGSSFTGPAWGGIAATLSGLAKKGANSDITSLTGLTTPLSLTQGGTGAKDAAGGRQALELKSAATRDADDSLKNYQSGEKLVAMQAVTDFRLISAYDSMENYPKGVSGGLTKGSSLPQSGFGATEAVGLINNRGWHDQSGADTSFQIACKGINIGFRGAAMAGGAWYFSRFYKLRTEANTTVDSNGFIKQASPIVNIFGSGKYTTNEESEGVTVIRTAKGEYLINGCIGLSSDAAWGGIDGGFEIPVDRNKQPRIWLDYKVNADGSVLVRTYHRVHSSAPPFAQNRIGNTDIDGVFTETVADGEPVDIPADSFVSVRVEMPEDSIWNRMQKETREAIEKAERERQQNQQDTQS</sequence>
<organism evidence="3 4">
    <name type="scientific">Citrobacter freundii</name>
    <dbReference type="NCBI Taxonomy" id="546"/>
    <lineage>
        <taxon>Bacteria</taxon>
        <taxon>Pseudomonadati</taxon>
        <taxon>Pseudomonadota</taxon>
        <taxon>Gammaproteobacteria</taxon>
        <taxon>Enterobacterales</taxon>
        <taxon>Enterobacteriaceae</taxon>
        <taxon>Citrobacter</taxon>
        <taxon>Citrobacter freundii complex</taxon>
    </lineage>
</organism>
<feature type="region of interest" description="Disordered" evidence="1">
    <location>
        <begin position="445"/>
        <end position="471"/>
    </location>
</feature>